<evidence type="ECO:0000313" key="2">
    <source>
        <dbReference type="Proteomes" id="UP000515237"/>
    </source>
</evidence>
<name>A0A7G7G9M3_9BACT</name>
<proteinExistence type="predicted"/>
<dbReference type="RefSeq" id="WP_185270339.1">
    <property type="nucleotide sequence ID" value="NZ_CP055156.1"/>
</dbReference>
<accession>A0A7G7G9M3</accession>
<reference evidence="1 2" key="1">
    <citation type="journal article" date="2018" name="Int. J. Syst. Evol. Microbiol.">
        <title>Adhaeribacter swui sp. nov., isolated from wet mud.</title>
        <authorList>
            <person name="Kim D.U."/>
            <person name="Kim K.W."/>
            <person name="Kang M.S."/>
            <person name="Kim J.Y."/>
            <person name="Jang J.H."/>
            <person name="Kim M.K."/>
        </authorList>
    </citation>
    <scope>NUCLEOTIDE SEQUENCE [LARGE SCALE GENOMIC DNA]</scope>
    <source>
        <strain evidence="1 2">KCTC 52873</strain>
    </source>
</reference>
<evidence type="ECO:0000313" key="1">
    <source>
        <dbReference type="EMBL" id="QNF33857.1"/>
    </source>
</evidence>
<dbReference type="KEGG" id="aswu:HUW51_14420"/>
<keyword evidence="2" id="KW-1185">Reference proteome</keyword>
<dbReference type="EMBL" id="CP055156">
    <property type="protein sequence ID" value="QNF33857.1"/>
    <property type="molecule type" value="Genomic_DNA"/>
</dbReference>
<organism evidence="1 2">
    <name type="scientific">Adhaeribacter swui</name>
    <dbReference type="NCBI Taxonomy" id="2086471"/>
    <lineage>
        <taxon>Bacteria</taxon>
        <taxon>Pseudomonadati</taxon>
        <taxon>Bacteroidota</taxon>
        <taxon>Cytophagia</taxon>
        <taxon>Cytophagales</taxon>
        <taxon>Hymenobacteraceae</taxon>
        <taxon>Adhaeribacter</taxon>
    </lineage>
</organism>
<gene>
    <name evidence="1" type="ORF">HUW51_14420</name>
</gene>
<sequence length="77" mass="9260">MVGLLDHIFDNIDIQNLDRGKVDEYATYLKEINNQNLPLDKKVKFLLVRVRLQQRLIQLDICQNIFNHEFISYKKKK</sequence>
<protein>
    <submittedName>
        <fullName evidence="1">Uncharacterized protein</fullName>
    </submittedName>
</protein>
<dbReference type="Proteomes" id="UP000515237">
    <property type="component" value="Chromosome"/>
</dbReference>
<dbReference type="AlphaFoldDB" id="A0A7G7G9M3"/>